<dbReference type="Pfam" id="PF13516">
    <property type="entry name" value="LRR_6"/>
    <property type="match status" value="7"/>
</dbReference>
<protein>
    <recommendedName>
        <fullName evidence="5">F-box domain-containing protein</fullName>
    </recommendedName>
</protein>
<keyword evidence="2" id="KW-0433">Leucine-rich repeat</keyword>
<dbReference type="Gene3D" id="3.80.10.10">
    <property type="entry name" value="Ribonuclease Inhibitor"/>
    <property type="match status" value="4"/>
</dbReference>
<dbReference type="GO" id="GO:0031267">
    <property type="term" value="F:small GTPase binding"/>
    <property type="evidence" value="ECO:0007669"/>
    <property type="project" value="TreeGrafter"/>
</dbReference>
<dbReference type="Pfam" id="PF00646">
    <property type="entry name" value="F-box"/>
    <property type="match status" value="1"/>
</dbReference>
<feature type="compositionally biased region" description="Low complexity" evidence="4">
    <location>
        <begin position="46"/>
        <end position="56"/>
    </location>
</feature>
<dbReference type="GO" id="GO:0005829">
    <property type="term" value="C:cytosol"/>
    <property type="evidence" value="ECO:0007669"/>
    <property type="project" value="TreeGrafter"/>
</dbReference>
<dbReference type="InterPro" id="IPR001611">
    <property type="entry name" value="Leu-rich_rpt"/>
</dbReference>
<dbReference type="RefSeq" id="XP_044548668.1">
    <property type="nucleotide sequence ID" value="XM_044694652.1"/>
</dbReference>
<evidence type="ECO:0000256" key="3">
    <source>
        <dbReference type="ARBA" id="ARBA00022737"/>
    </source>
</evidence>
<dbReference type="EMBL" id="PYSW02000022">
    <property type="protein sequence ID" value="KAG2382989.1"/>
    <property type="molecule type" value="Genomic_DNA"/>
</dbReference>
<dbReference type="PROSITE" id="PS51450">
    <property type="entry name" value="LRR"/>
    <property type="match status" value="1"/>
</dbReference>
<feature type="compositionally biased region" description="Basic residues" evidence="4">
    <location>
        <begin position="1"/>
        <end position="11"/>
    </location>
</feature>
<accession>A0AA88GPW6</accession>
<evidence type="ECO:0000259" key="5">
    <source>
        <dbReference type="Pfam" id="PF00646"/>
    </source>
</evidence>
<organism evidence="6 7">
    <name type="scientific">Naegleria lovaniensis</name>
    <name type="common">Amoeba</name>
    <dbReference type="NCBI Taxonomy" id="51637"/>
    <lineage>
        <taxon>Eukaryota</taxon>
        <taxon>Discoba</taxon>
        <taxon>Heterolobosea</taxon>
        <taxon>Tetramitia</taxon>
        <taxon>Eutetramitia</taxon>
        <taxon>Vahlkampfiidae</taxon>
        <taxon>Naegleria</taxon>
    </lineage>
</organism>
<dbReference type="GO" id="GO:0006913">
    <property type="term" value="P:nucleocytoplasmic transport"/>
    <property type="evidence" value="ECO:0007669"/>
    <property type="project" value="TreeGrafter"/>
</dbReference>
<dbReference type="PANTHER" id="PTHR24113:SF12">
    <property type="entry name" value="RAN GTPASE-ACTIVATING PROTEIN 1"/>
    <property type="match status" value="1"/>
</dbReference>
<feature type="domain" description="F-box" evidence="5">
    <location>
        <begin position="99"/>
        <end position="140"/>
    </location>
</feature>
<dbReference type="GeneID" id="68097411"/>
<dbReference type="PANTHER" id="PTHR24113">
    <property type="entry name" value="RAN GTPASE-ACTIVATING PROTEIN 1"/>
    <property type="match status" value="1"/>
</dbReference>
<feature type="compositionally biased region" description="Low complexity" evidence="4">
    <location>
        <begin position="21"/>
        <end position="36"/>
    </location>
</feature>
<keyword evidence="7" id="KW-1185">Reference proteome</keyword>
<proteinExistence type="predicted"/>
<dbReference type="GO" id="GO:0005096">
    <property type="term" value="F:GTPase activator activity"/>
    <property type="evidence" value="ECO:0007669"/>
    <property type="project" value="UniProtKB-KW"/>
</dbReference>
<reference evidence="6 7" key="1">
    <citation type="journal article" date="2018" name="BMC Genomics">
        <title>The genome of Naegleria lovaniensis, the basis for a comparative approach to unravel pathogenicity factors of the human pathogenic amoeba N. fowleri.</title>
        <authorList>
            <person name="Liechti N."/>
            <person name="Schurch N."/>
            <person name="Bruggmann R."/>
            <person name="Wittwer M."/>
        </authorList>
    </citation>
    <scope>NUCLEOTIDE SEQUENCE [LARGE SCALE GENOMIC DNA]</scope>
    <source>
        <strain evidence="6 7">ATCC 30569</strain>
    </source>
</reference>
<feature type="region of interest" description="Disordered" evidence="4">
    <location>
        <begin position="1"/>
        <end position="56"/>
    </location>
</feature>
<evidence type="ECO:0000256" key="1">
    <source>
        <dbReference type="ARBA" id="ARBA00022468"/>
    </source>
</evidence>
<evidence type="ECO:0000256" key="2">
    <source>
        <dbReference type="ARBA" id="ARBA00022614"/>
    </source>
</evidence>
<evidence type="ECO:0000313" key="6">
    <source>
        <dbReference type="EMBL" id="KAG2382989.1"/>
    </source>
</evidence>
<dbReference type="InterPro" id="IPR006553">
    <property type="entry name" value="Leu-rich_rpt_Cys-con_subtyp"/>
</dbReference>
<comment type="caution">
    <text evidence="6">The sequence shown here is derived from an EMBL/GenBank/DDBJ whole genome shotgun (WGS) entry which is preliminary data.</text>
</comment>
<gene>
    <name evidence="6" type="ORF">C9374_004956</name>
</gene>
<dbReference type="SMART" id="SM00368">
    <property type="entry name" value="LRR_RI"/>
    <property type="match status" value="5"/>
</dbReference>
<name>A0AA88GPW6_NAELO</name>
<dbReference type="InterPro" id="IPR001810">
    <property type="entry name" value="F-box_dom"/>
</dbReference>
<evidence type="ECO:0000313" key="7">
    <source>
        <dbReference type="Proteomes" id="UP000816034"/>
    </source>
</evidence>
<dbReference type="GO" id="GO:0048471">
    <property type="term" value="C:perinuclear region of cytoplasm"/>
    <property type="evidence" value="ECO:0007669"/>
    <property type="project" value="TreeGrafter"/>
</dbReference>
<keyword evidence="3" id="KW-0677">Repeat</keyword>
<dbReference type="InterPro" id="IPR032675">
    <property type="entry name" value="LRR_dom_sf"/>
</dbReference>
<dbReference type="SMART" id="SM00367">
    <property type="entry name" value="LRR_CC"/>
    <property type="match status" value="6"/>
</dbReference>
<dbReference type="AlphaFoldDB" id="A0AA88GPW6"/>
<dbReference type="SUPFAM" id="SSF52047">
    <property type="entry name" value="RNI-like"/>
    <property type="match status" value="2"/>
</dbReference>
<dbReference type="InterPro" id="IPR027038">
    <property type="entry name" value="RanGap"/>
</dbReference>
<evidence type="ECO:0000256" key="4">
    <source>
        <dbReference type="SAM" id="MobiDB-lite"/>
    </source>
</evidence>
<keyword evidence="1" id="KW-0343">GTPase activation</keyword>
<dbReference type="GO" id="GO:0005634">
    <property type="term" value="C:nucleus"/>
    <property type="evidence" value="ECO:0007669"/>
    <property type="project" value="TreeGrafter"/>
</dbReference>
<dbReference type="Proteomes" id="UP000816034">
    <property type="component" value="Unassembled WGS sequence"/>
</dbReference>
<sequence length="604" mass="67764">MSKRTNKHTLHKTTNQRILKPSSPTTTATSSPLNTTIPATRTSPLMTSHHSSSTSVESMVMRNNINTNHNDHGRIISYATIARKAANSVGPNSHLSSLWNLLCEDVWCEILNYLDSKFLVLNCMTVSKQFQKACLRVQLKLRIILPKKPRHVIVRQLASSPYMKNLTELTNDRISKYEHYHASSIRPLLSSTYLTNLKSLSLQGVKLSNLMDLLTHPSTRTLSNLTQLNLRCNQLTESDIAKLANCSHFKNLSTLMLGYNDLKSNSVKYLAESRYMKQLTHLNLKYNSIDNAGISFVAQSSNLVNLQVLNLAFNKFGNEGLRTFVHSKNMTNMTRLDMRSTIIDIEGLRSLLTVGSSTAHKLSSLKFSRITIDDSSQISLIEELPNLTSLEMLGTITQLWNDNIIFQLFGLKQNHLSTLAISRASLTNQDVKILMNSSDALSGISTLNLSNNEIGSDGFKYIATSLNMHNLTNLDLSSNAIGPEAMNSIQHFKKLQVLNLSGNQLGDEGCLNLTKHGKHSLRWLSLKYNQVGDKGAQALARYSQQTLPRLAFLDIDCLYMTEESNKLLQTKFNFDSKALNDYGIVQERIEEEETVAFGSKKFFH</sequence>